<gene>
    <name evidence="1" type="ORF">VNO77_33934</name>
</gene>
<reference evidence="1 2" key="1">
    <citation type="submission" date="2024-01" db="EMBL/GenBank/DDBJ databases">
        <title>The genomes of 5 underutilized Papilionoideae crops provide insights into root nodulation and disease resistanc.</title>
        <authorList>
            <person name="Jiang F."/>
        </authorList>
    </citation>
    <scope>NUCLEOTIDE SEQUENCE [LARGE SCALE GENOMIC DNA]</scope>
    <source>
        <strain evidence="1">LVBAO_FW01</strain>
        <tissue evidence="1">Leaves</tissue>
    </source>
</reference>
<accession>A0AAN9KFM4</accession>
<dbReference type="EMBL" id="JAYMYQ010000008">
    <property type="protein sequence ID" value="KAK7315388.1"/>
    <property type="molecule type" value="Genomic_DNA"/>
</dbReference>
<sequence>MEPCKDDVLKKGPKFMEIYNFYSVTALPKQTTVEKSGKHNEKYACWTGHSICYYRLDPCCSRAKPNQQTLKTAEAVAWHQAPCVLKTFTLLARKLWVNLEAAGPKYSISGQTLWQSSFIFAEIASLATDSRLQSHPDLYFKIFNFNAMSSTIPADSCPKTVGLLTMK</sequence>
<organism evidence="1 2">
    <name type="scientific">Canavalia gladiata</name>
    <name type="common">Sword bean</name>
    <name type="synonym">Dolichos gladiatus</name>
    <dbReference type="NCBI Taxonomy" id="3824"/>
    <lineage>
        <taxon>Eukaryota</taxon>
        <taxon>Viridiplantae</taxon>
        <taxon>Streptophyta</taxon>
        <taxon>Embryophyta</taxon>
        <taxon>Tracheophyta</taxon>
        <taxon>Spermatophyta</taxon>
        <taxon>Magnoliopsida</taxon>
        <taxon>eudicotyledons</taxon>
        <taxon>Gunneridae</taxon>
        <taxon>Pentapetalae</taxon>
        <taxon>rosids</taxon>
        <taxon>fabids</taxon>
        <taxon>Fabales</taxon>
        <taxon>Fabaceae</taxon>
        <taxon>Papilionoideae</taxon>
        <taxon>50 kb inversion clade</taxon>
        <taxon>NPAAA clade</taxon>
        <taxon>indigoferoid/millettioid clade</taxon>
        <taxon>Phaseoleae</taxon>
        <taxon>Canavalia</taxon>
    </lineage>
</organism>
<dbReference type="Proteomes" id="UP001367508">
    <property type="component" value="Unassembled WGS sequence"/>
</dbReference>
<proteinExistence type="predicted"/>
<name>A0AAN9KFM4_CANGL</name>
<comment type="caution">
    <text evidence="1">The sequence shown here is derived from an EMBL/GenBank/DDBJ whole genome shotgun (WGS) entry which is preliminary data.</text>
</comment>
<protein>
    <submittedName>
        <fullName evidence="1">Uncharacterized protein</fullName>
    </submittedName>
</protein>
<keyword evidence="2" id="KW-1185">Reference proteome</keyword>
<dbReference type="AlphaFoldDB" id="A0AAN9KFM4"/>
<evidence type="ECO:0000313" key="1">
    <source>
        <dbReference type="EMBL" id="KAK7315388.1"/>
    </source>
</evidence>
<evidence type="ECO:0000313" key="2">
    <source>
        <dbReference type="Proteomes" id="UP001367508"/>
    </source>
</evidence>